<evidence type="ECO:0000256" key="7">
    <source>
        <dbReference type="ARBA" id="ARBA00022691"/>
    </source>
</evidence>
<sequence>MRSDHPRRFANSSSAICESLKMAQERTKEFLGREQNCVEVGAEKTRLFYVNEKVVRQLMEEDAKGDAATEALLEHLKTHDVKEGIYEGGLKVWEGALDLANFLLSGACDFQFEGKDIFEVGCGAGLLGILASKKGCRRVVVQDYNEEVLRFFTRNNFVINDLDVEEAEFIHGDWQALAGILGPEQFDLIVTAETIYNEESYAKLHDLMFKTLRTDGKVYLAAKVEYFGVGGSLGAFLHYVRKQGKFHAEVKWISSSAVPRKIIGLKKTAPS</sequence>
<dbReference type="GO" id="GO:0018064">
    <property type="term" value="F:protein-L-histidine N-tele-methyltransferase activity"/>
    <property type="evidence" value="ECO:0007669"/>
    <property type="project" value="UniProtKB-EC"/>
</dbReference>
<dbReference type="EMBL" id="JAUCMV010000002">
    <property type="protein sequence ID" value="KAK0417288.1"/>
    <property type="molecule type" value="Genomic_DNA"/>
</dbReference>
<dbReference type="InterPro" id="IPR029063">
    <property type="entry name" value="SAM-dependent_MTases_sf"/>
</dbReference>
<dbReference type="CDD" id="cd02440">
    <property type="entry name" value="AdoMet_MTases"/>
    <property type="match status" value="1"/>
</dbReference>
<keyword evidence="7" id="KW-0949">S-adenosyl-L-methionine</keyword>
<keyword evidence="8" id="KW-0539">Nucleus</keyword>
<keyword evidence="6" id="KW-0808">Transferase</keyword>
<keyword evidence="5" id="KW-0489">Methyltransferase</keyword>
<proteinExistence type="inferred from homology"/>
<dbReference type="GO" id="GO:0032259">
    <property type="term" value="P:methylation"/>
    <property type="evidence" value="ECO:0007669"/>
    <property type="project" value="UniProtKB-KW"/>
</dbReference>
<evidence type="ECO:0000256" key="5">
    <source>
        <dbReference type="ARBA" id="ARBA00022603"/>
    </source>
</evidence>
<dbReference type="PANTHER" id="PTHR14614">
    <property type="entry name" value="HEPATOCELLULAR CARCINOMA-ASSOCIATED ANTIGEN"/>
    <property type="match status" value="1"/>
</dbReference>
<dbReference type="AlphaFoldDB" id="A0AA39M1F9"/>
<dbReference type="Pfam" id="PF10294">
    <property type="entry name" value="Methyltransf_16"/>
    <property type="match status" value="1"/>
</dbReference>
<evidence type="ECO:0000256" key="8">
    <source>
        <dbReference type="ARBA" id="ARBA00023242"/>
    </source>
</evidence>
<evidence type="ECO:0000256" key="3">
    <source>
        <dbReference type="ARBA" id="ARBA00012533"/>
    </source>
</evidence>
<dbReference type="GO" id="GO:0005737">
    <property type="term" value="C:cytoplasm"/>
    <property type="evidence" value="ECO:0007669"/>
    <property type="project" value="UniProtKB-SubCell"/>
</dbReference>
<dbReference type="InterPro" id="IPR019410">
    <property type="entry name" value="Methyltransf_16"/>
</dbReference>
<protein>
    <recommendedName>
        <fullName evidence="3">protein-histidine N-methyltransferase</fullName>
        <ecNumber evidence="3">2.1.1.85</ecNumber>
    </recommendedName>
</protein>
<keyword evidence="4" id="KW-0963">Cytoplasm</keyword>
<keyword evidence="11" id="KW-1185">Reference proteome</keyword>
<name>A0AA39M1F9_9BILA</name>
<reference evidence="10" key="1">
    <citation type="submission" date="2023-06" db="EMBL/GenBank/DDBJ databases">
        <title>Genomic analysis of the entomopathogenic nematode Steinernema hermaphroditum.</title>
        <authorList>
            <person name="Schwarz E.M."/>
            <person name="Heppert J.K."/>
            <person name="Baniya A."/>
            <person name="Schwartz H.T."/>
            <person name="Tan C.-H."/>
            <person name="Antoshechkin I."/>
            <person name="Sternberg P.W."/>
            <person name="Goodrich-Blair H."/>
            <person name="Dillman A.R."/>
        </authorList>
    </citation>
    <scope>NUCLEOTIDE SEQUENCE</scope>
    <source>
        <strain evidence="10">PS9179</strain>
        <tissue evidence="10">Whole animal</tissue>
    </source>
</reference>
<dbReference type="Proteomes" id="UP001175271">
    <property type="component" value="Unassembled WGS sequence"/>
</dbReference>
<evidence type="ECO:0000313" key="10">
    <source>
        <dbReference type="EMBL" id="KAK0417288.1"/>
    </source>
</evidence>
<evidence type="ECO:0000256" key="6">
    <source>
        <dbReference type="ARBA" id="ARBA00022679"/>
    </source>
</evidence>
<comment type="similarity">
    <text evidence="9">Belongs to the methyltransferase superfamily. METTL18 family.</text>
</comment>
<dbReference type="PANTHER" id="PTHR14614:SF39">
    <property type="entry name" value="HISTIDINE PROTEIN METHYLTRANSFERASE 1 HOMOLOG"/>
    <property type="match status" value="1"/>
</dbReference>
<dbReference type="Gene3D" id="3.40.50.150">
    <property type="entry name" value="Vaccinia Virus protein VP39"/>
    <property type="match status" value="1"/>
</dbReference>
<evidence type="ECO:0000256" key="4">
    <source>
        <dbReference type="ARBA" id="ARBA00022490"/>
    </source>
</evidence>
<evidence type="ECO:0000256" key="2">
    <source>
        <dbReference type="ARBA" id="ARBA00004496"/>
    </source>
</evidence>
<accession>A0AA39M1F9</accession>
<dbReference type="EC" id="2.1.1.85" evidence="3"/>
<gene>
    <name evidence="10" type="ORF">QR680_012922</name>
</gene>
<evidence type="ECO:0000256" key="9">
    <source>
        <dbReference type="ARBA" id="ARBA00038126"/>
    </source>
</evidence>
<evidence type="ECO:0000256" key="1">
    <source>
        <dbReference type="ARBA" id="ARBA00004123"/>
    </source>
</evidence>
<organism evidence="10 11">
    <name type="scientific">Steinernema hermaphroditum</name>
    <dbReference type="NCBI Taxonomy" id="289476"/>
    <lineage>
        <taxon>Eukaryota</taxon>
        <taxon>Metazoa</taxon>
        <taxon>Ecdysozoa</taxon>
        <taxon>Nematoda</taxon>
        <taxon>Chromadorea</taxon>
        <taxon>Rhabditida</taxon>
        <taxon>Tylenchina</taxon>
        <taxon>Panagrolaimomorpha</taxon>
        <taxon>Strongyloidoidea</taxon>
        <taxon>Steinernematidae</taxon>
        <taxon>Steinernema</taxon>
    </lineage>
</organism>
<dbReference type="SUPFAM" id="SSF53335">
    <property type="entry name" value="S-adenosyl-L-methionine-dependent methyltransferases"/>
    <property type="match status" value="1"/>
</dbReference>
<evidence type="ECO:0000313" key="11">
    <source>
        <dbReference type="Proteomes" id="UP001175271"/>
    </source>
</evidence>
<comment type="subcellular location">
    <subcellularLocation>
        <location evidence="2">Cytoplasm</location>
    </subcellularLocation>
    <subcellularLocation>
        <location evidence="1">Nucleus</location>
    </subcellularLocation>
</comment>
<dbReference type="GO" id="GO:0005634">
    <property type="term" value="C:nucleus"/>
    <property type="evidence" value="ECO:0007669"/>
    <property type="project" value="UniProtKB-SubCell"/>
</dbReference>
<comment type="caution">
    <text evidence="10">The sequence shown here is derived from an EMBL/GenBank/DDBJ whole genome shotgun (WGS) entry which is preliminary data.</text>
</comment>